<keyword evidence="1" id="KW-0175">Coiled coil</keyword>
<protein>
    <submittedName>
        <fullName evidence="2">Protein hinderin</fullName>
    </submittedName>
</protein>
<dbReference type="Pfam" id="PF15369">
    <property type="entry name" value="KIAA1328"/>
    <property type="match status" value="1"/>
</dbReference>
<accession>A0A8J6FYF4</accession>
<dbReference type="AlphaFoldDB" id="A0A8J6FYF4"/>
<dbReference type="Proteomes" id="UP000710432">
    <property type="component" value="Unassembled WGS sequence"/>
</dbReference>
<dbReference type="PANTHER" id="PTHR28375:SF1">
    <property type="entry name" value="PROTEIN HINDERIN"/>
    <property type="match status" value="1"/>
</dbReference>
<dbReference type="EMBL" id="JAATJU010027600">
    <property type="protein sequence ID" value="KAH0500282.1"/>
    <property type="molecule type" value="Genomic_DNA"/>
</dbReference>
<organism evidence="2 3">
    <name type="scientific">Microtus ochrogaster</name>
    <name type="common">Prairie vole</name>
    <dbReference type="NCBI Taxonomy" id="79684"/>
    <lineage>
        <taxon>Eukaryota</taxon>
        <taxon>Metazoa</taxon>
        <taxon>Chordata</taxon>
        <taxon>Craniata</taxon>
        <taxon>Vertebrata</taxon>
        <taxon>Euteleostomi</taxon>
        <taxon>Mammalia</taxon>
        <taxon>Eutheria</taxon>
        <taxon>Euarchontoglires</taxon>
        <taxon>Glires</taxon>
        <taxon>Rodentia</taxon>
        <taxon>Myomorpha</taxon>
        <taxon>Muroidea</taxon>
        <taxon>Cricetidae</taxon>
        <taxon>Arvicolinae</taxon>
        <taxon>Microtus</taxon>
    </lineage>
</organism>
<comment type="caution">
    <text evidence="2">The sequence shown here is derived from an EMBL/GenBank/DDBJ whole genome shotgun (WGS) entry which is preliminary data.</text>
</comment>
<gene>
    <name evidence="2" type="ORF">LTLLF_201790</name>
</gene>
<dbReference type="InterPro" id="IPR032736">
    <property type="entry name" value="Hinderin"/>
</dbReference>
<sequence>MKSASLKDLCLEDKRRIANLIKELARVSEEKEVTEERLKTEQESFEKKIRQLEEQNELIIKEREDILLKVSFIFM</sequence>
<dbReference type="PANTHER" id="PTHR28375">
    <property type="entry name" value="PROTEIN HINDERIN"/>
    <property type="match status" value="1"/>
</dbReference>
<evidence type="ECO:0000313" key="3">
    <source>
        <dbReference type="Proteomes" id="UP000710432"/>
    </source>
</evidence>
<name>A0A8J6FYF4_MICOH</name>
<proteinExistence type="predicted"/>
<feature type="coiled-coil region" evidence="1">
    <location>
        <begin position="10"/>
        <end position="69"/>
    </location>
</feature>
<reference evidence="2" key="1">
    <citation type="submission" date="2020-03" db="EMBL/GenBank/DDBJ databases">
        <title>Studies in the Genomics of Life Span.</title>
        <authorList>
            <person name="Glass D."/>
        </authorList>
    </citation>
    <scope>NUCLEOTIDE SEQUENCE</scope>
    <source>
        <strain evidence="2">LTLLF</strain>
        <tissue evidence="2">Muscle</tissue>
    </source>
</reference>
<evidence type="ECO:0000313" key="2">
    <source>
        <dbReference type="EMBL" id="KAH0500282.1"/>
    </source>
</evidence>
<evidence type="ECO:0000256" key="1">
    <source>
        <dbReference type="SAM" id="Coils"/>
    </source>
</evidence>